<proteinExistence type="predicted"/>
<evidence type="ECO:0000259" key="1">
    <source>
        <dbReference type="PROSITE" id="PS50011"/>
    </source>
</evidence>
<feature type="domain" description="Protein kinase" evidence="1">
    <location>
        <begin position="31"/>
        <end position="287"/>
    </location>
</feature>
<gene>
    <name evidence="2" type="ORF">M9Y10_030826</name>
</gene>
<evidence type="ECO:0000313" key="3">
    <source>
        <dbReference type="Proteomes" id="UP001470230"/>
    </source>
</evidence>
<name>A0ABR2H3V9_9EUKA</name>
<dbReference type="Gene3D" id="1.10.510.10">
    <property type="entry name" value="Transferase(Phosphotransferase) domain 1"/>
    <property type="match status" value="1"/>
</dbReference>
<keyword evidence="3" id="KW-1185">Reference proteome</keyword>
<comment type="caution">
    <text evidence="2">The sequence shown here is derived from an EMBL/GenBank/DDBJ whole genome shotgun (WGS) entry which is preliminary data.</text>
</comment>
<accession>A0ABR2H3V9</accession>
<dbReference type="PROSITE" id="PS00108">
    <property type="entry name" value="PROTEIN_KINASE_ST"/>
    <property type="match status" value="1"/>
</dbReference>
<dbReference type="InterPro" id="IPR008271">
    <property type="entry name" value="Ser/Thr_kinase_AS"/>
</dbReference>
<dbReference type="Proteomes" id="UP001470230">
    <property type="component" value="Unassembled WGS sequence"/>
</dbReference>
<dbReference type="PANTHER" id="PTHR44167:SF24">
    <property type="entry name" value="SERINE_THREONINE-PROTEIN KINASE CHK2"/>
    <property type="match status" value="1"/>
</dbReference>
<dbReference type="InterPro" id="IPR011009">
    <property type="entry name" value="Kinase-like_dom_sf"/>
</dbReference>
<dbReference type="SUPFAM" id="SSF56112">
    <property type="entry name" value="Protein kinase-like (PK-like)"/>
    <property type="match status" value="1"/>
</dbReference>
<dbReference type="PROSITE" id="PS50011">
    <property type="entry name" value="PROTEIN_KINASE_DOM"/>
    <property type="match status" value="1"/>
</dbReference>
<dbReference type="Pfam" id="PF00069">
    <property type="entry name" value="Pkinase"/>
    <property type="match status" value="1"/>
</dbReference>
<dbReference type="PANTHER" id="PTHR44167">
    <property type="entry name" value="OVARIAN-SPECIFIC SERINE/THREONINE-PROTEIN KINASE LOK-RELATED"/>
    <property type="match status" value="1"/>
</dbReference>
<reference evidence="2 3" key="1">
    <citation type="submission" date="2024-04" db="EMBL/GenBank/DDBJ databases">
        <title>Tritrichomonas musculus Genome.</title>
        <authorList>
            <person name="Alves-Ferreira E."/>
            <person name="Grigg M."/>
            <person name="Lorenzi H."/>
            <person name="Galac M."/>
        </authorList>
    </citation>
    <scope>NUCLEOTIDE SEQUENCE [LARGE SCALE GENOMIC DNA]</scope>
    <source>
        <strain evidence="2 3">EAF2021</strain>
    </source>
</reference>
<sequence>MSKIKWFIFPMIKSNTENGYPINIPQSFHCYNVISYLNCGSTSVIFVVEDQCNHQKYCAKIMSKIDISCKKIEKSVFNEVKVLQSINHPNIISMREFFEFKNANEEEYYVIIMEYCSKGDLLSYATNVGFSCEAQKKKIINGFLKATKYLHKNGVAHGDIKSENILLDENLNPKLCDFGYCKISLKAGNESKNGTIYYGAPELFVEGEFDTQKTDIYSIGITLYTISELQFPYKDGDQEYVINQITSGNLSFRDGIDTKLKSLVKRCTSFDPKLRPSIDDILNDEYLIYNENEIIKNNEICQKEVISEFSKLNKCEDPINDSYEVLPN</sequence>
<dbReference type="EMBL" id="JAPFFF010000047">
    <property type="protein sequence ID" value="KAK8840272.1"/>
    <property type="molecule type" value="Genomic_DNA"/>
</dbReference>
<dbReference type="InterPro" id="IPR000719">
    <property type="entry name" value="Prot_kinase_dom"/>
</dbReference>
<dbReference type="SMART" id="SM00220">
    <property type="entry name" value="S_TKc"/>
    <property type="match status" value="1"/>
</dbReference>
<protein>
    <recommendedName>
        <fullName evidence="1">Protein kinase domain-containing protein</fullName>
    </recommendedName>
</protein>
<evidence type="ECO:0000313" key="2">
    <source>
        <dbReference type="EMBL" id="KAK8840272.1"/>
    </source>
</evidence>
<organism evidence="2 3">
    <name type="scientific">Tritrichomonas musculus</name>
    <dbReference type="NCBI Taxonomy" id="1915356"/>
    <lineage>
        <taxon>Eukaryota</taxon>
        <taxon>Metamonada</taxon>
        <taxon>Parabasalia</taxon>
        <taxon>Tritrichomonadida</taxon>
        <taxon>Tritrichomonadidae</taxon>
        <taxon>Tritrichomonas</taxon>
    </lineage>
</organism>